<keyword evidence="3" id="KW-1185">Reference proteome</keyword>
<dbReference type="EMBL" id="JAPIVE010000001">
    <property type="protein sequence ID" value="MCX2522976.1"/>
    <property type="molecule type" value="Genomic_DNA"/>
</dbReference>
<organism evidence="2 3">
    <name type="scientific">Larsenimonas rhizosphaerae</name>
    <dbReference type="NCBI Taxonomy" id="2944682"/>
    <lineage>
        <taxon>Bacteria</taxon>
        <taxon>Pseudomonadati</taxon>
        <taxon>Pseudomonadota</taxon>
        <taxon>Gammaproteobacteria</taxon>
        <taxon>Oceanospirillales</taxon>
        <taxon>Halomonadaceae</taxon>
        <taxon>Larsenimonas</taxon>
    </lineage>
</organism>
<evidence type="ECO:0000313" key="3">
    <source>
        <dbReference type="Proteomes" id="UP001165678"/>
    </source>
</evidence>
<evidence type="ECO:0000256" key="1">
    <source>
        <dbReference type="SAM" id="Phobius"/>
    </source>
</evidence>
<feature type="transmembrane region" description="Helical" evidence="1">
    <location>
        <begin position="15"/>
        <end position="38"/>
    </location>
</feature>
<comment type="caution">
    <text evidence="2">The sequence shown here is derived from an EMBL/GenBank/DDBJ whole genome shotgun (WGS) entry which is preliminary data.</text>
</comment>
<protein>
    <submittedName>
        <fullName evidence="2">Uncharacterized protein</fullName>
    </submittedName>
</protein>
<proteinExistence type="predicted"/>
<evidence type="ECO:0000313" key="2">
    <source>
        <dbReference type="EMBL" id="MCX2522976.1"/>
    </source>
</evidence>
<dbReference type="AlphaFoldDB" id="A0AA41ZE97"/>
<dbReference type="RefSeq" id="WP_265895395.1">
    <property type="nucleotide sequence ID" value="NZ_JAPIVE010000001.1"/>
</dbReference>
<sequence length="229" mass="26430">MYLWYSLWDWIQANATVFSALTSVGMLIIWGVYLQLLLHNFRMQRRPQIIINRGHGRDLDSRCLVSNMSQSSVFVETVIACLITNKNSYCRDITDEVNEAGNEDERLRELSQAERQSGRWTRQGPLDTAEYMEGGSFRSFIECICLQHDLATNDNGLPSLEEETLEAIEIRVIGFFGPDPKPIGASRRFNISVDDDSGLIRLIPATNYTPQSSKRRHRRMLRRWVNEIE</sequence>
<keyword evidence="1" id="KW-0472">Membrane</keyword>
<gene>
    <name evidence="2" type="ORF">OQ287_01850</name>
</gene>
<keyword evidence="1" id="KW-0812">Transmembrane</keyword>
<keyword evidence="1" id="KW-1133">Transmembrane helix</keyword>
<dbReference type="Proteomes" id="UP001165678">
    <property type="component" value="Unassembled WGS sequence"/>
</dbReference>
<name>A0AA41ZE97_9GAMM</name>
<reference evidence="2" key="1">
    <citation type="submission" date="2022-11" db="EMBL/GenBank/DDBJ databases">
        <title>Larsenimonas rhizosphaerae sp. nov., isolated from a tidal mudflat.</title>
        <authorList>
            <person name="Lee S.D."/>
            <person name="Kim I.S."/>
        </authorList>
    </citation>
    <scope>NUCLEOTIDE SEQUENCE</scope>
    <source>
        <strain evidence="2">GH2-1</strain>
    </source>
</reference>
<accession>A0AA41ZE97</accession>